<protein>
    <submittedName>
        <fullName evidence="1">Uncharacterized protein</fullName>
    </submittedName>
</protein>
<name>A0AAV4IEP6_9GAST</name>
<keyword evidence="2" id="KW-1185">Reference proteome</keyword>
<proteinExistence type="predicted"/>
<organism evidence="1 2">
    <name type="scientific">Elysia marginata</name>
    <dbReference type="NCBI Taxonomy" id="1093978"/>
    <lineage>
        <taxon>Eukaryota</taxon>
        <taxon>Metazoa</taxon>
        <taxon>Spiralia</taxon>
        <taxon>Lophotrochozoa</taxon>
        <taxon>Mollusca</taxon>
        <taxon>Gastropoda</taxon>
        <taxon>Heterobranchia</taxon>
        <taxon>Euthyneura</taxon>
        <taxon>Panpulmonata</taxon>
        <taxon>Sacoglossa</taxon>
        <taxon>Placobranchoidea</taxon>
        <taxon>Plakobranchidae</taxon>
        <taxon>Elysia</taxon>
    </lineage>
</organism>
<evidence type="ECO:0000313" key="1">
    <source>
        <dbReference type="EMBL" id="GFS10479.1"/>
    </source>
</evidence>
<sequence>MNISMSCHSHKTTHLITCTRCSTTAKTKQKSLRTRFIMHSFDVNNDRGTSIAKHFNLDDHTHQNVNIIATDQLPGSDNISLLNKETHWIHTLGTTEPHGMNIKEQESFPISIRFK</sequence>
<reference evidence="1 2" key="1">
    <citation type="journal article" date="2021" name="Elife">
        <title>Chloroplast acquisition without the gene transfer in kleptoplastic sea slugs, Plakobranchus ocellatus.</title>
        <authorList>
            <person name="Maeda T."/>
            <person name="Takahashi S."/>
            <person name="Yoshida T."/>
            <person name="Shimamura S."/>
            <person name="Takaki Y."/>
            <person name="Nagai Y."/>
            <person name="Toyoda A."/>
            <person name="Suzuki Y."/>
            <person name="Arimoto A."/>
            <person name="Ishii H."/>
            <person name="Satoh N."/>
            <person name="Nishiyama T."/>
            <person name="Hasebe M."/>
            <person name="Maruyama T."/>
            <person name="Minagawa J."/>
            <person name="Obokata J."/>
            <person name="Shigenobu S."/>
        </authorList>
    </citation>
    <scope>NUCLEOTIDE SEQUENCE [LARGE SCALE GENOMIC DNA]</scope>
</reference>
<gene>
    <name evidence="1" type="ORF">ElyMa_004810100</name>
</gene>
<dbReference type="AlphaFoldDB" id="A0AAV4IEP6"/>
<dbReference type="EMBL" id="BMAT01009628">
    <property type="protein sequence ID" value="GFS10479.1"/>
    <property type="molecule type" value="Genomic_DNA"/>
</dbReference>
<dbReference type="Proteomes" id="UP000762676">
    <property type="component" value="Unassembled WGS sequence"/>
</dbReference>
<comment type="caution">
    <text evidence="1">The sequence shown here is derived from an EMBL/GenBank/DDBJ whole genome shotgun (WGS) entry which is preliminary data.</text>
</comment>
<evidence type="ECO:0000313" key="2">
    <source>
        <dbReference type="Proteomes" id="UP000762676"/>
    </source>
</evidence>
<accession>A0AAV4IEP6</accession>